<feature type="binding site" evidence="10">
    <location>
        <position position="124"/>
    </location>
    <ligand>
        <name>UDP-N-acetyl-alpha-D-glucosamine</name>
        <dbReference type="ChEBI" id="CHEBI:57705"/>
    </ligand>
</feature>
<dbReference type="SUPFAM" id="SSF53756">
    <property type="entry name" value="UDP-Glycosyltransferase/glycogen phosphorylase"/>
    <property type="match status" value="1"/>
</dbReference>
<dbReference type="HAMAP" id="MF_00033">
    <property type="entry name" value="MurG"/>
    <property type="match status" value="1"/>
</dbReference>
<dbReference type="PANTHER" id="PTHR21015:SF22">
    <property type="entry name" value="GLYCOSYLTRANSFERASE"/>
    <property type="match status" value="1"/>
</dbReference>
<dbReference type="GO" id="GO:0008360">
    <property type="term" value="P:regulation of cell shape"/>
    <property type="evidence" value="ECO:0007669"/>
    <property type="project" value="UniProtKB-KW"/>
</dbReference>
<dbReference type="CDD" id="cd03785">
    <property type="entry name" value="GT28_MurG"/>
    <property type="match status" value="1"/>
</dbReference>
<dbReference type="Proteomes" id="UP000007239">
    <property type="component" value="Chromosome"/>
</dbReference>
<organism evidence="13 14">
    <name type="scientific">Thermoanaerobacterium xylanolyticum (strain ATCC 49914 / DSM 7097 / LX-11)</name>
    <dbReference type="NCBI Taxonomy" id="858215"/>
    <lineage>
        <taxon>Bacteria</taxon>
        <taxon>Bacillati</taxon>
        <taxon>Bacillota</taxon>
        <taxon>Clostridia</taxon>
        <taxon>Thermoanaerobacterales</taxon>
        <taxon>Thermoanaerobacteraceae</taxon>
        <taxon>Thermoanaerobacterium</taxon>
    </lineage>
</organism>
<dbReference type="PANTHER" id="PTHR21015">
    <property type="entry name" value="UDP-N-ACETYLGLUCOSAMINE--N-ACETYLMURAMYL-(PENTAPEPTIDE) PYROPHOSPHORYL-UNDECAPRENOL N-ACETYLGLUCOSAMINE TRANSFERASE 1"/>
    <property type="match status" value="1"/>
</dbReference>
<feature type="domain" description="Glycosyltransferase family 28 N-terminal" evidence="11">
    <location>
        <begin position="4"/>
        <end position="142"/>
    </location>
</feature>
<dbReference type="GO" id="GO:0051991">
    <property type="term" value="F:UDP-N-acetyl-D-glucosamine:N-acetylmuramoyl-L-alanyl-D-glutamyl-meso-2,6-diaminopimelyl-D-alanyl-D-alanine-diphosphoundecaprenol 4-beta-N-acetylglucosaminlytransferase activity"/>
    <property type="evidence" value="ECO:0007669"/>
    <property type="project" value="RHEA"/>
</dbReference>
<evidence type="ECO:0000256" key="4">
    <source>
        <dbReference type="ARBA" id="ARBA00022679"/>
    </source>
</evidence>
<dbReference type="UniPathway" id="UPA00219"/>
<comment type="catalytic activity">
    <reaction evidence="10">
        <text>di-trans,octa-cis-undecaprenyl diphospho-N-acetyl-alpha-D-muramoyl-L-alanyl-D-glutamyl-meso-2,6-diaminopimeloyl-D-alanyl-D-alanine + UDP-N-acetyl-alpha-D-glucosamine = di-trans,octa-cis-undecaprenyl diphospho-[N-acetyl-alpha-D-glucosaminyl-(1-&gt;4)]-N-acetyl-alpha-D-muramoyl-L-alanyl-D-glutamyl-meso-2,6-diaminopimeloyl-D-alanyl-D-alanine + UDP + H(+)</text>
        <dbReference type="Rhea" id="RHEA:31227"/>
        <dbReference type="ChEBI" id="CHEBI:15378"/>
        <dbReference type="ChEBI" id="CHEBI:57705"/>
        <dbReference type="ChEBI" id="CHEBI:58223"/>
        <dbReference type="ChEBI" id="CHEBI:61387"/>
        <dbReference type="ChEBI" id="CHEBI:61388"/>
        <dbReference type="EC" id="2.4.1.227"/>
    </reaction>
</comment>
<reference evidence="13" key="1">
    <citation type="submission" date="2011-05" db="EMBL/GenBank/DDBJ databases">
        <title>Complete sequence of Thermoanaerobacterium xylanolyticum LX-11.</title>
        <authorList>
            <consortium name="US DOE Joint Genome Institute"/>
            <person name="Lucas S."/>
            <person name="Han J."/>
            <person name="Lapidus A."/>
            <person name="Cheng J.-F."/>
            <person name="Goodwin L."/>
            <person name="Pitluck S."/>
            <person name="Peters L."/>
            <person name="Mikhailova N."/>
            <person name="Lu M."/>
            <person name="Han C."/>
            <person name="Tapia R."/>
            <person name="Land M."/>
            <person name="Hauser L."/>
            <person name="Kyrpides N."/>
            <person name="Ivanova N."/>
            <person name="Pagani I."/>
            <person name="Hemme C."/>
            <person name="Woyke T."/>
        </authorList>
    </citation>
    <scope>NUCLEOTIDE SEQUENCE</scope>
    <source>
        <strain evidence="13">LX-11</strain>
    </source>
</reference>
<comment type="function">
    <text evidence="10">Cell wall formation. Catalyzes the transfer of a GlcNAc subunit on undecaprenyl-pyrophosphoryl-MurNAc-pentapeptide (lipid intermediate I) to form undecaprenyl-pyrophosphoryl-MurNAc-(pentapeptide)GlcNAc (lipid intermediate II).</text>
</comment>
<protein>
    <recommendedName>
        <fullName evidence="10">UDP-N-acetylglucosamine--N-acetylmuramyl-(pentapeptide) pyrophosphoryl-undecaprenol N-acetylglucosamine transferase</fullName>
        <ecNumber evidence="10">2.4.1.227</ecNumber>
    </recommendedName>
    <alternativeName>
        <fullName evidence="10">Undecaprenyl-PP-MurNAc-pentapeptide-UDPGlcNAc GlcNAc transferase</fullName>
    </alternativeName>
</protein>
<evidence type="ECO:0000256" key="6">
    <source>
        <dbReference type="ARBA" id="ARBA00022984"/>
    </source>
</evidence>
<evidence type="ECO:0000256" key="2">
    <source>
        <dbReference type="ARBA" id="ARBA00022618"/>
    </source>
</evidence>
<feature type="binding site" evidence="10">
    <location>
        <position position="196"/>
    </location>
    <ligand>
        <name>UDP-N-acetyl-alpha-D-glucosamine</name>
        <dbReference type="ChEBI" id="CHEBI:57705"/>
    </ligand>
</feature>
<dbReference type="NCBIfam" id="TIGR01133">
    <property type="entry name" value="murG"/>
    <property type="match status" value="1"/>
</dbReference>
<evidence type="ECO:0000256" key="8">
    <source>
        <dbReference type="ARBA" id="ARBA00023306"/>
    </source>
</evidence>
<accession>F6BKA2</accession>
<dbReference type="Pfam" id="PF03033">
    <property type="entry name" value="Glyco_transf_28"/>
    <property type="match status" value="1"/>
</dbReference>
<feature type="binding site" evidence="10">
    <location>
        <position position="297"/>
    </location>
    <ligand>
        <name>UDP-N-acetyl-alpha-D-glucosamine</name>
        <dbReference type="ChEBI" id="CHEBI:57705"/>
    </ligand>
</feature>
<proteinExistence type="inferred from homology"/>
<comment type="pathway">
    <text evidence="10">Cell wall biogenesis; peptidoglycan biosynthesis.</text>
</comment>
<evidence type="ECO:0000259" key="11">
    <source>
        <dbReference type="Pfam" id="PF03033"/>
    </source>
</evidence>
<keyword evidence="1 10" id="KW-1003">Cell membrane</keyword>
<evidence type="ECO:0000259" key="12">
    <source>
        <dbReference type="Pfam" id="PF04101"/>
    </source>
</evidence>
<evidence type="ECO:0000256" key="10">
    <source>
        <dbReference type="HAMAP-Rule" id="MF_00033"/>
    </source>
</evidence>
<keyword evidence="2 10" id="KW-0132">Cell division</keyword>
<dbReference type="GO" id="GO:0005975">
    <property type="term" value="P:carbohydrate metabolic process"/>
    <property type="evidence" value="ECO:0007669"/>
    <property type="project" value="InterPro"/>
</dbReference>
<dbReference type="GO" id="GO:0005886">
    <property type="term" value="C:plasma membrane"/>
    <property type="evidence" value="ECO:0007669"/>
    <property type="project" value="UniProtKB-SubCell"/>
</dbReference>
<keyword evidence="8 10" id="KW-0131">Cell cycle</keyword>
<dbReference type="eggNOG" id="COG0707">
    <property type="taxonomic scope" value="Bacteria"/>
</dbReference>
<feature type="binding site" evidence="10">
    <location>
        <position position="166"/>
    </location>
    <ligand>
        <name>UDP-N-acetyl-alpha-D-glucosamine</name>
        <dbReference type="ChEBI" id="CHEBI:57705"/>
    </ligand>
</feature>
<keyword evidence="14" id="KW-1185">Reference proteome</keyword>
<evidence type="ECO:0000256" key="5">
    <source>
        <dbReference type="ARBA" id="ARBA00022960"/>
    </source>
</evidence>
<keyword evidence="5 10" id="KW-0133">Cell shape</keyword>
<dbReference type="GO" id="GO:0050511">
    <property type="term" value="F:undecaprenyldiphospho-muramoylpentapeptide beta-N-acetylglucosaminyltransferase activity"/>
    <property type="evidence" value="ECO:0007669"/>
    <property type="project" value="UniProtKB-UniRule"/>
</dbReference>
<dbReference type="Pfam" id="PF04101">
    <property type="entry name" value="Glyco_tran_28_C"/>
    <property type="match status" value="1"/>
</dbReference>
<keyword evidence="7 10" id="KW-0472">Membrane</keyword>
<comment type="caution">
    <text evidence="10">Lacks conserved residue(s) required for the propagation of feature annotation.</text>
</comment>
<dbReference type="GO" id="GO:0051301">
    <property type="term" value="P:cell division"/>
    <property type="evidence" value="ECO:0007669"/>
    <property type="project" value="UniProtKB-KW"/>
</dbReference>
<comment type="similarity">
    <text evidence="10">Belongs to the glycosyltransferase 28 family. MurG subfamily.</text>
</comment>
<comment type="subcellular location">
    <subcellularLocation>
        <location evidence="10">Cell membrane</location>
        <topology evidence="10">Peripheral membrane protein</topology>
        <orientation evidence="10">Cytoplasmic side</orientation>
    </subcellularLocation>
</comment>
<dbReference type="KEGG" id="txy:Thexy_1064"/>
<feature type="binding site" evidence="10">
    <location>
        <begin position="10"/>
        <end position="12"/>
    </location>
    <ligand>
        <name>UDP-N-acetyl-alpha-D-glucosamine</name>
        <dbReference type="ChEBI" id="CHEBI:57705"/>
    </ligand>
</feature>
<name>F6BKA2_THEXL</name>
<dbReference type="InterPro" id="IPR004276">
    <property type="entry name" value="GlycoTrans_28_N"/>
</dbReference>
<evidence type="ECO:0000313" key="14">
    <source>
        <dbReference type="Proteomes" id="UP000007239"/>
    </source>
</evidence>
<sequence>MRYLLTGGGTGGHIYPAVAIANEIMRNEKDAEILFVGTENGLEKELVPKSGYTLKTIRVKGFKRKLSVDTIKTIKIAFDGLIDAKKIINDYRPDVVIGTGGYVCGPVVMTAALMKIPTLIHEQNAYPGLTNRILSRFVDIVAVAFDESKKYFRNKGKIFVTGNPVRMEILNGDRKKALRKWGLDETKKVVVSVGGSRGAAKINEYMVEVIKKAREEFQVLMITGKNQYDSVIKMIKDYDIRLGENIKIIPYCYEMGDIYSIADVIVCRSGAITLAELLATSTASILIPSPNVTHNHQEYNARVLEKNGAALVILEKDLNGDVLHKKILSIVNDSSKLKTMKANAKKLSKIDAANEIYRLVCKLK</sequence>
<gene>
    <name evidence="10" type="primary">murG</name>
    <name evidence="13" type="ordered locus">Thexy_1064</name>
</gene>
<evidence type="ECO:0000256" key="7">
    <source>
        <dbReference type="ARBA" id="ARBA00023136"/>
    </source>
</evidence>
<keyword evidence="6 10" id="KW-0573">Peptidoglycan synthesis</keyword>
<keyword evidence="3 10" id="KW-0328">Glycosyltransferase</keyword>
<dbReference type="InterPro" id="IPR007235">
    <property type="entry name" value="Glyco_trans_28_C"/>
</dbReference>
<dbReference type="STRING" id="858215.Thexy_1064"/>
<feature type="domain" description="Glycosyl transferase family 28 C-terminal" evidence="12">
    <location>
        <begin position="191"/>
        <end position="355"/>
    </location>
</feature>
<keyword evidence="4 10" id="KW-0808">Transferase</keyword>
<keyword evidence="9 10" id="KW-0961">Cell wall biogenesis/degradation</keyword>
<dbReference type="Gene3D" id="3.40.50.2000">
    <property type="entry name" value="Glycogen Phosphorylase B"/>
    <property type="match status" value="2"/>
</dbReference>
<dbReference type="GO" id="GO:0071555">
    <property type="term" value="P:cell wall organization"/>
    <property type="evidence" value="ECO:0007669"/>
    <property type="project" value="UniProtKB-KW"/>
</dbReference>
<dbReference type="GO" id="GO:0009252">
    <property type="term" value="P:peptidoglycan biosynthetic process"/>
    <property type="evidence" value="ECO:0007669"/>
    <property type="project" value="UniProtKB-UniRule"/>
</dbReference>
<dbReference type="HOGENOM" id="CLU_037404_0_1_9"/>
<dbReference type="EC" id="2.4.1.227" evidence="10"/>
<evidence type="ECO:0000256" key="3">
    <source>
        <dbReference type="ARBA" id="ARBA00022676"/>
    </source>
</evidence>
<dbReference type="EMBL" id="CP002739">
    <property type="protein sequence ID" value="AEF17097.1"/>
    <property type="molecule type" value="Genomic_DNA"/>
</dbReference>
<evidence type="ECO:0000313" key="13">
    <source>
        <dbReference type="EMBL" id="AEF17097.1"/>
    </source>
</evidence>
<dbReference type="InterPro" id="IPR006009">
    <property type="entry name" value="GlcNAc_MurG"/>
</dbReference>
<dbReference type="RefSeq" id="WP_013787839.1">
    <property type="nucleotide sequence ID" value="NC_015555.1"/>
</dbReference>
<evidence type="ECO:0000256" key="1">
    <source>
        <dbReference type="ARBA" id="ARBA00022475"/>
    </source>
</evidence>
<dbReference type="AlphaFoldDB" id="F6BKA2"/>
<evidence type="ECO:0000256" key="9">
    <source>
        <dbReference type="ARBA" id="ARBA00023316"/>
    </source>
</evidence>